<dbReference type="RefSeq" id="XP_041285782.1">
    <property type="nucleotide sequence ID" value="XM_041442508.1"/>
</dbReference>
<proteinExistence type="predicted"/>
<keyword evidence="2" id="KW-1185">Reference proteome</keyword>
<dbReference type="GeneID" id="64704767"/>
<protein>
    <submittedName>
        <fullName evidence="1">Uncharacterized protein</fullName>
    </submittedName>
</protein>
<dbReference type="AlphaFoldDB" id="A0A9P7ETD4"/>
<evidence type="ECO:0000313" key="2">
    <source>
        <dbReference type="Proteomes" id="UP000823399"/>
    </source>
</evidence>
<gene>
    <name evidence="1" type="ORF">F5147DRAFT_780787</name>
</gene>
<dbReference type="EMBL" id="JABBWM010000115">
    <property type="protein sequence ID" value="KAG2089053.1"/>
    <property type="molecule type" value="Genomic_DNA"/>
</dbReference>
<accession>A0A9P7ETD4</accession>
<dbReference type="OrthoDB" id="2681682at2759"/>
<name>A0A9P7ETD4_9AGAM</name>
<evidence type="ECO:0000313" key="1">
    <source>
        <dbReference type="EMBL" id="KAG2089053.1"/>
    </source>
</evidence>
<comment type="caution">
    <text evidence="1">The sequence shown here is derived from an EMBL/GenBank/DDBJ whole genome shotgun (WGS) entry which is preliminary data.</text>
</comment>
<organism evidence="1 2">
    <name type="scientific">Suillus discolor</name>
    <dbReference type="NCBI Taxonomy" id="1912936"/>
    <lineage>
        <taxon>Eukaryota</taxon>
        <taxon>Fungi</taxon>
        <taxon>Dikarya</taxon>
        <taxon>Basidiomycota</taxon>
        <taxon>Agaricomycotina</taxon>
        <taxon>Agaricomycetes</taxon>
        <taxon>Agaricomycetidae</taxon>
        <taxon>Boletales</taxon>
        <taxon>Suillineae</taxon>
        <taxon>Suillaceae</taxon>
        <taxon>Suillus</taxon>
    </lineage>
</organism>
<sequence length="237" mass="26015">MSFAWCALTKQVSCAQWPSDMSKSTLPRACINGSLKAGAPIFASTNTKPTVSPHDSNNPYMDADMPDVDMEVPLSELLNHIAGDRTPEFDRVHLDLFAKLQASLTCGEIPFSTPLAPINDKRELFDDCTPDFSIEVPDDGKYDTTGSDVIASQDSPTYPWTSKAFSRHPFSDGQKKAIINWARELSARDVPSFGAVKKVQKHIDRLIGDPTKKVLARSGDINNIAESIARDYANPLT</sequence>
<reference evidence="1" key="1">
    <citation type="journal article" date="2020" name="New Phytol.">
        <title>Comparative genomics reveals dynamic genome evolution in host specialist ectomycorrhizal fungi.</title>
        <authorList>
            <person name="Lofgren L.A."/>
            <person name="Nguyen N.H."/>
            <person name="Vilgalys R."/>
            <person name="Ruytinx J."/>
            <person name="Liao H.L."/>
            <person name="Branco S."/>
            <person name="Kuo A."/>
            <person name="LaButti K."/>
            <person name="Lipzen A."/>
            <person name="Andreopoulos W."/>
            <person name="Pangilinan J."/>
            <person name="Riley R."/>
            <person name="Hundley H."/>
            <person name="Na H."/>
            <person name="Barry K."/>
            <person name="Grigoriev I.V."/>
            <person name="Stajich J.E."/>
            <person name="Kennedy P.G."/>
        </authorList>
    </citation>
    <scope>NUCLEOTIDE SEQUENCE</scope>
    <source>
        <strain evidence="1">FC423</strain>
    </source>
</reference>
<dbReference type="Proteomes" id="UP000823399">
    <property type="component" value="Unassembled WGS sequence"/>
</dbReference>